<dbReference type="Pfam" id="PF10835">
    <property type="entry name" value="DUF2573"/>
    <property type="match status" value="1"/>
</dbReference>
<feature type="coiled-coil region" evidence="1">
    <location>
        <begin position="56"/>
        <end position="83"/>
    </location>
</feature>
<reference evidence="3" key="1">
    <citation type="submission" date="2017-08" db="EMBL/GenBank/DDBJ databases">
        <authorList>
            <person name="Huang Z."/>
        </authorList>
    </citation>
    <scope>NUCLEOTIDE SEQUENCE [LARGE SCALE GENOMIC DNA]</scope>
    <source>
        <strain evidence="3">SA5d-4</strain>
    </source>
</reference>
<name>A0A263BRM6_9BACI</name>
<dbReference type="RefSeq" id="WP_094926279.1">
    <property type="nucleotide sequence ID" value="NZ_NPIA01000009.1"/>
</dbReference>
<organism evidence="2 3">
    <name type="scientific">Lottiidibacillus patelloidae</name>
    <dbReference type="NCBI Taxonomy" id="2670334"/>
    <lineage>
        <taxon>Bacteria</taxon>
        <taxon>Bacillati</taxon>
        <taxon>Bacillota</taxon>
        <taxon>Bacilli</taxon>
        <taxon>Bacillales</taxon>
        <taxon>Bacillaceae</taxon>
        <taxon>Lottiidibacillus</taxon>
    </lineage>
</organism>
<reference evidence="2 3" key="2">
    <citation type="submission" date="2017-09" db="EMBL/GenBank/DDBJ databases">
        <title>Bacillus patelloidae sp. nov., isolated from the intestinal tract of a marine limpet.</title>
        <authorList>
            <person name="Liu R."/>
            <person name="Dong C."/>
            <person name="Shao Z."/>
        </authorList>
    </citation>
    <scope>NUCLEOTIDE SEQUENCE [LARGE SCALE GENOMIC DNA]</scope>
    <source>
        <strain evidence="2 3">SA5d-4</strain>
    </source>
</reference>
<evidence type="ECO:0000313" key="3">
    <source>
        <dbReference type="Proteomes" id="UP000217083"/>
    </source>
</evidence>
<evidence type="ECO:0000313" key="2">
    <source>
        <dbReference type="EMBL" id="OZM56017.1"/>
    </source>
</evidence>
<accession>A0A263BRM6</accession>
<proteinExistence type="predicted"/>
<evidence type="ECO:0000256" key="1">
    <source>
        <dbReference type="SAM" id="Coils"/>
    </source>
</evidence>
<dbReference type="EMBL" id="NPIA01000009">
    <property type="protein sequence ID" value="OZM56017.1"/>
    <property type="molecule type" value="Genomic_DNA"/>
</dbReference>
<dbReference type="InterPro" id="IPR020393">
    <property type="entry name" value="Uncharacterised_YusU"/>
</dbReference>
<protein>
    <recommendedName>
        <fullName evidence="4">DUF2573 domain-containing protein</fullName>
    </recommendedName>
</protein>
<comment type="caution">
    <text evidence="2">The sequence shown here is derived from an EMBL/GenBank/DDBJ whole genome shotgun (WGS) entry which is preliminary data.</text>
</comment>
<keyword evidence="1" id="KW-0175">Coiled coil</keyword>
<keyword evidence="3" id="KW-1185">Reference proteome</keyword>
<dbReference type="AlphaFoldDB" id="A0A263BRM6"/>
<gene>
    <name evidence="2" type="ORF">CIB95_14335</name>
</gene>
<sequence>MTDQLEEQMDGLVEKYTELLLGEANPELKRKVESWVLYTYISKSMPALVKHWNEQYPEGKENIKNAILEIQKLNQEHRNNKAK</sequence>
<evidence type="ECO:0008006" key="4">
    <source>
        <dbReference type="Google" id="ProtNLM"/>
    </source>
</evidence>
<dbReference type="Proteomes" id="UP000217083">
    <property type="component" value="Unassembled WGS sequence"/>
</dbReference>